<sequence length="207" mass="21898">MHSPAVAFLFALITAVVVNAHFQLQFPAPRGVFNMDNEPTFCDGYLDSVSNRTEFPLSGGFYSLNSEHTQWVVGVLISTLDNPQSFNNFSQVNSFFQDDGEGLFCFPLDFATSNVTSLGLKSGDNVTIQIVFDGGDGQLYQCADLTLSDNFNISSSVSCTNATGSTTTTSTSPSATSSTTTSSAMSNYLAVNSAIGILFAVVGLALA</sequence>
<evidence type="ECO:0000256" key="9">
    <source>
        <dbReference type="SAM" id="SignalP"/>
    </source>
</evidence>
<evidence type="ECO:0000256" key="6">
    <source>
        <dbReference type="ARBA" id="ARBA00023180"/>
    </source>
</evidence>
<dbReference type="PANTHER" id="PTHR34992">
    <property type="entry name" value="HYPHAL ANASTAMOSIS-7 PROTEIN"/>
    <property type="match status" value="1"/>
</dbReference>
<evidence type="ECO:0000259" key="10">
    <source>
        <dbReference type="Pfam" id="PF20238"/>
    </source>
</evidence>
<dbReference type="InterPro" id="IPR046530">
    <property type="entry name" value="BIM1-like_dom"/>
</dbReference>
<feature type="signal peptide" evidence="9">
    <location>
        <begin position="1"/>
        <end position="20"/>
    </location>
</feature>
<comment type="subcellular location">
    <subcellularLocation>
        <location evidence="1">Cell membrane</location>
        <topology evidence="1">Lipid-anchor</topology>
        <topology evidence="1">GPI-anchor</topology>
    </subcellularLocation>
</comment>
<dbReference type="Proteomes" id="UP000054270">
    <property type="component" value="Unassembled WGS sequence"/>
</dbReference>
<feature type="chain" id="PRO_5002249036" description="Copper acquisition factor BIM1-like domain-containing protein" evidence="9">
    <location>
        <begin position="21"/>
        <end position="207"/>
    </location>
</feature>
<keyword evidence="6" id="KW-0325">Glycoprotein</keyword>
<accession>A0A0D2Q320</accession>
<organism evidence="11 12">
    <name type="scientific">Hypholoma sublateritium (strain FD-334 SS-4)</name>
    <dbReference type="NCBI Taxonomy" id="945553"/>
    <lineage>
        <taxon>Eukaryota</taxon>
        <taxon>Fungi</taxon>
        <taxon>Dikarya</taxon>
        <taxon>Basidiomycota</taxon>
        <taxon>Agaricomycotina</taxon>
        <taxon>Agaricomycetes</taxon>
        <taxon>Agaricomycetidae</taxon>
        <taxon>Agaricales</taxon>
        <taxon>Agaricineae</taxon>
        <taxon>Strophariaceae</taxon>
        <taxon>Hypholoma</taxon>
    </lineage>
</organism>
<keyword evidence="8" id="KW-1133">Transmembrane helix</keyword>
<keyword evidence="8" id="KW-0812">Transmembrane</keyword>
<dbReference type="OMA" id="MCYNTHG"/>
<dbReference type="OrthoDB" id="2146436at2759"/>
<keyword evidence="2" id="KW-1003">Cell membrane</keyword>
<dbReference type="CDD" id="cd21176">
    <property type="entry name" value="LPMO_auxiliary-like"/>
    <property type="match status" value="1"/>
</dbReference>
<dbReference type="EMBL" id="KN817529">
    <property type="protein sequence ID" value="KJA25950.1"/>
    <property type="molecule type" value="Genomic_DNA"/>
</dbReference>
<name>A0A0D2Q320_HYPSF</name>
<keyword evidence="12" id="KW-1185">Reference proteome</keyword>
<dbReference type="GO" id="GO:0005886">
    <property type="term" value="C:plasma membrane"/>
    <property type="evidence" value="ECO:0007669"/>
    <property type="project" value="UniProtKB-SubCell"/>
</dbReference>
<evidence type="ECO:0000256" key="8">
    <source>
        <dbReference type="SAM" id="Phobius"/>
    </source>
</evidence>
<reference evidence="12" key="1">
    <citation type="submission" date="2014-04" db="EMBL/GenBank/DDBJ databases">
        <title>Evolutionary Origins and Diversification of the Mycorrhizal Mutualists.</title>
        <authorList>
            <consortium name="DOE Joint Genome Institute"/>
            <consortium name="Mycorrhizal Genomics Consortium"/>
            <person name="Kohler A."/>
            <person name="Kuo A."/>
            <person name="Nagy L.G."/>
            <person name="Floudas D."/>
            <person name="Copeland A."/>
            <person name="Barry K.W."/>
            <person name="Cichocki N."/>
            <person name="Veneault-Fourrey C."/>
            <person name="LaButti K."/>
            <person name="Lindquist E.A."/>
            <person name="Lipzen A."/>
            <person name="Lundell T."/>
            <person name="Morin E."/>
            <person name="Murat C."/>
            <person name="Riley R."/>
            <person name="Ohm R."/>
            <person name="Sun H."/>
            <person name="Tunlid A."/>
            <person name="Henrissat B."/>
            <person name="Grigoriev I.V."/>
            <person name="Hibbett D.S."/>
            <person name="Martin F."/>
        </authorList>
    </citation>
    <scope>NUCLEOTIDE SEQUENCE [LARGE SCALE GENOMIC DNA]</scope>
    <source>
        <strain evidence="12">FD-334 SS-4</strain>
    </source>
</reference>
<evidence type="ECO:0000256" key="7">
    <source>
        <dbReference type="ARBA" id="ARBA00023288"/>
    </source>
</evidence>
<evidence type="ECO:0000256" key="1">
    <source>
        <dbReference type="ARBA" id="ARBA00004609"/>
    </source>
</evidence>
<dbReference type="Pfam" id="PF20238">
    <property type="entry name" value="BIM1-like_dom"/>
    <property type="match status" value="1"/>
</dbReference>
<evidence type="ECO:0000313" key="11">
    <source>
        <dbReference type="EMBL" id="KJA25950.1"/>
    </source>
</evidence>
<dbReference type="STRING" id="945553.A0A0D2Q320"/>
<evidence type="ECO:0000256" key="5">
    <source>
        <dbReference type="ARBA" id="ARBA00023136"/>
    </source>
</evidence>
<keyword evidence="7" id="KW-0449">Lipoprotein</keyword>
<keyword evidence="5 8" id="KW-0472">Membrane</keyword>
<dbReference type="AlphaFoldDB" id="A0A0D2Q320"/>
<keyword evidence="4 9" id="KW-0732">Signal</keyword>
<protein>
    <recommendedName>
        <fullName evidence="10">Copper acquisition factor BIM1-like domain-containing protein</fullName>
    </recommendedName>
</protein>
<evidence type="ECO:0000313" key="12">
    <source>
        <dbReference type="Proteomes" id="UP000054270"/>
    </source>
</evidence>
<evidence type="ECO:0000256" key="2">
    <source>
        <dbReference type="ARBA" id="ARBA00022475"/>
    </source>
</evidence>
<dbReference type="InterPro" id="IPR046936">
    <property type="entry name" value="BIM1-like"/>
</dbReference>
<feature type="domain" description="Copper acquisition factor BIM1-like" evidence="10">
    <location>
        <begin position="19"/>
        <end position="164"/>
    </location>
</feature>
<feature type="transmembrane region" description="Helical" evidence="8">
    <location>
        <begin position="188"/>
        <end position="206"/>
    </location>
</feature>
<proteinExistence type="predicted"/>
<gene>
    <name evidence="11" type="ORF">HYPSUDRAFT_133890</name>
</gene>
<evidence type="ECO:0000256" key="4">
    <source>
        <dbReference type="ARBA" id="ARBA00022729"/>
    </source>
</evidence>
<keyword evidence="3" id="KW-0336">GPI-anchor</keyword>
<evidence type="ECO:0000256" key="3">
    <source>
        <dbReference type="ARBA" id="ARBA00022622"/>
    </source>
</evidence>
<dbReference type="GO" id="GO:0098552">
    <property type="term" value="C:side of membrane"/>
    <property type="evidence" value="ECO:0007669"/>
    <property type="project" value="UniProtKB-KW"/>
</dbReference>